<evidence type="ECO:0000256" key="1">
    <source>
        <dbReference type="SAM" id="MobiDB-lite"/>
    </source>
</evidence>
<feature type="domain" description="Guanylate cyclase" evidence="2">
    <location>
        <begin position="251"/>
        <end position="358"/>
    </location>
</feature>
<organism evidence="3">
    <name type="scientific">freshwater metagenome</name>
    <dbReference type="NCBI Taxonomy" id="449393"/>
    <lineage>
        <taxon>unclassified sequences</taxon>
        <taxon>metagenomes</taxon>
        <taxon>ecological metagenomes</taxon>
    </lineage>
</organism>
<dbReference type="SMART" id="SM00044">
    <property type="entry name" value="CYCc"/>
    <property type="match status" value="1"/>
</dbReference>
<dbReference type="GO" id="GO:0035556">
    <property type="term" value="P:intracellular signal transduction"/>
    <property type="evidence" value="ECO:0007669"/>
    <property type="project" value="InterPro"/>
</dbReference>
<gene>
    <name evidence="3" type="ORF">UFOPK3564_01353</name>
</gene>
<evidence type="ECO:0000259" key="2">
    <source>
        <dbReference type="PROSITE" id="PS50125"/>
    </source>
</evidence>
<dbReference type="EMBL" id="CAFBMK010000065">
    <property type="protein sequence ID" value="CAB4912616.1"/>
    <property type="molecule type" value="Genomic_DNA"/>
</dbReference>
<dbReference type="GO" id="GO:0009190">
    <property type="term" value="P:cyclic nucleotide biosynthetic process"/>
    <property type="evidence" value="ECO:0007669"/>
    <property type="project" value="InterPro"/>
</dbReference>
<accession>A0A6J7H0Y7</accession>
<feature type="region of interest" description="Disordered" evidence="1">
    <location>
        <begin position="1"/>
        <end position="57"/>
    </location>
</feature>
<dbReference type="AlphaFoldDB" id="A0A6J7H0Y7"/>
<dbReference type="Pfam" id="PF00211">
    <property type="entry name" value="Guanylate_cyc"/>
    <property type="match status" value="1"/>
</dbReference>
<dbReference type="Pfam" id="PF16701">
    <property type="entry name" value="Ad_Cy_reg"/>
    <property type="match status" value="1"/>
</dbReference>
<dbReference type="CDD" id="cd07302">
    <property type="entry name" value="CHD"/>
    <property type="match status" value="1"/>
</dbReference>
<dbReference type="InterPro" id="IPR001054">
    <property type="entry name" value="A/G_cyclase"/>
</dbReference>
<feature type="compositionally biased region" description="Basic and acidic residues" evidence="1">
    <location>
        <begin position="1"/>
        <end position="48"/>
    </location>
</feature>
<dbReference type="SUPFAM" id="SSF55073">
    <property type="entry name" value="Nucleotide cyclase"/>
    <property type="match status" value="1"/>
</dbReference>
<sequence length="408" mass="42631">MSDDGRRGGRRSADRDEGDGRHDPVPDRADEGGRDARAPDRGPRDARVADAGAAADGSDAARAALVADLRADGASGPEIEAAIGASRLALLPVQRVLRGTPTLRTADLAARTGADPELLERVLQAAGVAIPEHGDPAWEERDLALPRLVHALVAAGVAEHAVVELARTLGESAARIGSAAIIELGSGLTREGDTEHDLARRLADATRPVNDHLAETIGLLVRTHSLDQLTAVELDDEQIADGRLAGATPVSIGFADVVGFTRMGEQLGAQRLRDVAARLGELGAEVSTGGVRVVKTIGDAVMLAGQKPGPVVASMLALQERVAAEDFPRIRAGVATGDAVPRAADWFGPPVNRAARVCAAARPESVVVDDATRTLVEDDDLTWSTIGRIHLKGMGRVRLHRVRRAGGD</sequence>
<protein>
    <submittedName>
        <fullName evidence="3">Unannotated protein</fullName>
    </submittedName>
</protein>
<evidence type="ECO:0000313" key="3">
    <source>
        <dbReference type="EMBL" id="CAB4912616.1"/>
    </source>
</evidence>
<dbReference type="InterPro" id="IPR032026">
    <property type="entry name" value="Ad_Cy_reg"/>
</dbReference>
<name>A0A6J7H0Y7_9ZZZZ</name>
<dbReference type="Gene3D" id="3.30.70.1230">
    <property type="entry name" value="Nucleotide cyclase"/>
    <property type="match status" value="1"/>
</dbReference>
<dbReference type="PROSITE" id="PS50125">
    <property type="entry name" value="GUANYLATE_CYCLASE_2"/>
    <property type="match status" value="1"/>
</dbReference>
<dbReference type="InterPro" id="IPR029787">
    <property type="entry name" value="Nucleotide_cyclase"/>
</dbReference>
<reference evidence="3" key="1">
    <citation type="submission" date="2020-05" db="EMBL/GenBank/DDBJ databases">
        <authorList>
            <person name="Chiriac C."/>
            <person name="Salcher M."/>
            <person name="Ghai R."/>
            <person name="Kavagutti S V."/>
        </authorList>
    </citation>
    <scope>NUCLEOTIDE SEQUENCE</scope>
</reference>
<proteinExistence type="predicted"/>